<comment type="similarity">
    <text evidence="3">Belongs to the polyprenol kinase family.</text>
</comment>
<dbReference type="SUPFAM" id="SSF144232">
    <property type="entry name" value="HIT/MYND zinc finger-like"/>
    <property type="match status" value="1"/>
</dbReference>
<evidence type="ECO:0000256" key="11">
    <source>
        <dbReference type="ARBA" id="ARBA00022833"/>
    </source>
</evidence>
<protein>
    <recommendedName>
        <fullName evidence="16">phytol kinase</fullName>
        <ecNumber evidence="16">2.7.1.182</ecNumber>
    </recommendedName>
</protein>
<evidence type="ECO:0000313" key="20">
    <source>
        <dbReference type="EMBL" id="KIY69631.1"/>
    </source>
</evidence>
<dbReference type="GO" id="GO:0008270">
    <property type="term" value="F:zinc ion binding"/>
    <property type="evidence" value="ECO:0007669"/>
    <property type="project" value="UniProtKB-KW"/>
</dbReference>
<dbReference type="Pfam" id="PF01753">
    <property type="entry name" value="zf-MYND"/>
    <property type="match status" value="1"/>
</dbReference>
<dbReference type="STRING" id="1314674.A0A0D7BJ11"/>
<keyword evidence="4" id="KW-0150">Chloroplast</keyword>
<evidence type="ECO:0000256" key="4">
    <source>
        <dbReference type="ARBA" id="ARBA00022528"/>
    </source>
</evidence>
<accession>A0A0D7BJ11</accession>
<dbReference type="AlphaFoldDB" id="A0A0D7BJ11"/>
<keyword evidence="6" id="KW-0808">Transferase</keyword>
<evidence type="ECO:0000256" key="16">
    <source>
        <dbReference type="ARBA" id="ARBA00039024"/>
    </source>
</evidence>
<proteinExistence type="inferred from homology"/>
<evidence type="ECO:0000256" key="2">
    <source>
        <dbReference type="ARBA" id="ARBA00004229"/>
    </source>
</evidence>
<dbReference type="EMBL" id="KN880481">
    <property type="protein sequence ID" value="KIY69631.1"/>
    <property type="molecule type" value="Genomic_DNA"/>
</dbReference>
<dbReference type="PROSITE" id="PS50865">
    <property type="entry name" value="ZF_MYND_2"/>
    <property type="match status" value="1"/>
</dbReference>
<gene>
    <name evidence="20" type="ORF">CYLTODRAFT_420573</name>
</gene>
<keyword evidence="10" id="KW-0418">Kinase</keyword>
<evidence type="ECO:0000256" key="17">
    <source>
        <dbReference type="ARBA" id="ARBA00048889"/>
    </source>
</evidence>
<evidence type="ECO:0000256" key="7">
    <source>
        <dbReference type="ARBA" id="ARBA00022692"/>
    </source>
</evidence>
<reference evidence="20 21" key="1">
    <citation type="journal article" date="2015" name="Fungal Genet. Biol.">
        <title>Evolution of novel wood decay mechanisms in Agaricales revealed by the genome sequences of Fistulina hepatica and Cylindrobasidium torrendii.</title>
        <authorList>
            <person name="Floudas D."/>
            <person name="Held B.W."/>
            <person name="Riley R."/>
            <person name="Nagy L.G."/>
            <person name="Koehler G."/>
            <person name="Ransdell A.S."/>
            <person name="Younus H."/>
            <person name="Chow J."/>
            <person name="Chiniquy J."/>
            <person name="Lipzen A."/>
            <person name="Tritt A."/>
            <person name="Sun H."/>
            <person name="Haridas S."/>
            <person name="LaButti K."/>
            <person name="Ohm R.A."/>
            <person name="Kues U."/>
            <person name="Blanchette R.A."/>
            <person name="Grigoriev I.V."/>
            <person name="Minto R.E."/>
            <person name="Hibbett D.S."/>
        </authorList>
    </citation>
    <scope>NUCLEOTIDE SEQUENCE [LARGE SCALE GENOMIC DNA]</scope>
    <source>
        <strain evidence="20 21">FP15055 ss-10</strain>
    </source>
</reference>
<evidence type="ECO:0000256" key="15">
    <source>
        <dbReference type="ARBA" id="ARBA00024015"/>
    </source>
</evidence>
<dbReference type="EC" id="2.7.1.182" evidence="16"/>
<keyword evidence="12" id="KW-0809">Transit peptide</keyword>
<evidence type="ECO:0000256" key="1">
    <source>
        <dbReference type="ARBA" id="ARBA00004141"/>
    </source>
</evidence>
<evidence type="ECO:0000313" key="21">
    <source>
        <dbReference type="Proteomes" id="UP000054007"/>
    </source>
</evidence>
<feature type="domain" description="MYND-type" evidence="19">
    <location>
        <begin position="456"/>
        <end position="504"/>
    </location>
</feature>
<evidence type="ECO:0000256" key="13">
    <source>
        <dbReference type="ARBA" id="ARBA00022989"/>
    </source>
</evidence>
<evidence type="ECO:0000256" key="3">
    <source>
        <dbReference type="ARBA" id="ARBA00010794"/>
    </source>
</evidence>
<keyword evidence="7" id="KW-0812">Transmembrane</keyword>
<dbReference type="GO" id="GO:0010276">
    <property type="term" value="F:phytol kinase activity"/>
    <property type="evidence" value="ECO:0007669"/>
    <property type="project" value="UniProtKB-EC"/>
</dbReference>
<evidence type="ECO:0000256" key="18">
    <source>
        <dbReference type="PROSITE-ProRule" id="PRU00134"/>
    </source>
</evidence>
<dbReference type="OrthoDB" id="432970at2759"/>
<keyword evidence="13" id="KW-1133">Transmembrane helix</keyword>
<keyword evidence="8" id="KW-0479">Metal-binding</keyword>
<dbReference type="Gene3D" id="6.10.140.2220">
    <property type="match status" value="1"/>
</dbReference>
<organism evidence="20 21">
    <name type="scientific">Cylindrobasidium torrendii FP15055 ss-10</name>
    <dbReference type="NCBI Taxonomy" id="1314674"/>
    <lineage>
        <taxon>Eukaryota</taxon>
        <taxon>Fungi</taxon>
        <taxon>Dikarya</taxon>
        <taxon>Basidiomycota</taxon>
        <taxon>Agaricomycotina</taxon>
        <taxon>Agaricomycetes</taxon>
        <taxon>Agaricomycetidae</taxon>
        <taxon>Agaricales</taxon>
        <taxon>Marasmiineae</taxon>
        <taxon>Physalacriaceae</taxon>
        <taxon>Cylindrobasidium</taxon>
    </lineage>
</organism>
<comment type="subcellular location">
    <subcellularLocation>
        <location evidence="1">Membrane</location>
        <topology evidence="1">Multi-pass membrane protein</topology>
    </subcellularLocation>
    <subcellularLocation>
        <location evidence="2">Plastid</location>
        <location evidence="2">Chloroplast</location>
    </subcellularLocation>
</comment>
<evidence type="ECO:0000259" key="19">
    <source>
        <dbReference type="PROSITE" id="PS50865"/>
    </source>
</evidence>
<keyword evidence="11" id="KW-0862">Zinc</keyword>
<dbReference type="InterPro" id="IPR039606">
    <property type="entry name" value="Phytol/farnesol_kinase"/>
</dbReference>
<dbReference type="InterPro" id="IPR002893">
    <property type="entry name" value="Znf_MYND"/>
</dbReference>
<dbReference type="PANTHER" id="PTHR32523:SF8">
    <property type="entry name" value="DOLICHOL KINASE"/>
    <property type="match status" value="1"/>
</dbReference>
<comment type="catalytic activity">
    <reaction evidence="17">
        <text>phytol + CTP = phytyl phosphate + CDP + H(+)</text>
        <dbReference type="Rhea" id="RHEA:38055"/>
        <dbReference type="ChEBI" id="CHEBI:15378"/>
        <dbReference type="ChEBI" id="CHEBI:17327"/>
        <dbReference type="ChEBI" id="CHEBI:37563"/>
        <dbReference type="ChEBI" id="CHEBI:58069"/>
        <dbReference type="ChEBI" id="CHEBI:75483"/>
        <dbReference type="EC" id="2.7.1.182"/>
    </reaction>
</comment>
<name>A0A0D7BJ11_9AGAR</name>
<keyword evidence="21" id="KW-1185">Reference proteome</keyword>
<keyword evidence="14" id="KW-0472">Membrane</keyword>
<comment type="pathway">
    <text evidence="15">Cofactor biosynthesis; tocopherol biosynthesis.</text>
</comment>
<evidence type="ECO:0000256" key="14">
    <source>
        <dbReference type="ARBA" id="ARBA00023136"/>
    </source>
</evidence>
<evidence type="ECO:0000256" key="5">
    <source>
        <dbReference type="ARBA" id="ARBA00022640"/>
    </source>
</evidence>
<sequence>MSKIPHYTVWCPVVPDIHYNTLPEAKNDALNMSNPDARRLAALKCVTDHITLYHPSSGVFETIVLPLLAFYLHPSKCPSTGDSPSLWEDQLDFIWSCLLLLRESAKGGNTDKMVMERSLKQWWPGLSKAMLYLFRHAIDDGDILEGKWRDVLVTALTFATIPLSMADPRIPDATWHRSADVGFAFVQLSHSVTAYVLAKYCSDPPEDSYEAVALASSNDIAHKIIMSTGATTRLSGPTPTLSKLLTSPSLGESAISSLVTTLSIRPLPFTVLRQTLTSVNHAAAGMLGNRFWLAEKRAVYWNIMALRAIVKHIPDGRMAPSARDLMPPCAATALIYLFFALSYMSRDIIPDLAHLQIFRIVVELAPLVDLPSSVFTNVADLKSTIQRFLFRLTQFAAWNSIARAVGPHIEALRAYESGGDFVDGAIDSKRSFVEVFSELHEASTSYGDRFQRICWNLFCPAAAPADYGQENGPMCQACSRCQSVAYCSVECQRVHWDSGHNTECRVIREQEQLYQSERRPGRESIIMKQSPPIRLKQKTFMYHYAEHILHKNLGLIYSHFVDPTTGAYINVKDTVYVMFFENPPVYFKKGPIQNSFWGYQLTEAHRFVQIGVPWNVHESANGFVRTLGPPDMQVLFGTVELPAEGDVFEKGSAPQLQTSHSWSAECVLGGWSIDRDTGGV</sequence>
<evidence type="ECO:0000256" key="6">
    <source>
        <dbReference type="ARBA" id="ARBA00022679"/>
    </source>
</evidence>
<keyword evidence="5" id="KW-0934">Plastid</keyword>
<dbReference type="Proteomes" id="UP000054007">
    <property type="component" value="Unassembled WGS sequence"/>
</dbReference>
<keyword evidence="9 18" id="KW-0863">Zinc-finger</keyword>
<dbReference type="GO" id="GO:0016020">
    <property type="term" value="C:membrane"/>
    <property type="evidence" value="ECO:0007669"/>
    <property type="project" value="UniProtKB-SubCell"/>
</dbReference>
<evidence type="ECO:0000256" key="8">
    <source>
        <dbReference type="ARBA" id="ARBA00022723"/>
    </source>
</evidence>
<dbReference type="PANTHER" id="PTHR32523">
    <property type="entry name" value="PHYTOL KINASE 1, CHLOROPLASTIC"/>
    <property type="match status" value="1"/>
</dbReference>
<evidence type="ECO:0000256" key="9">
    <source>
        <dbReference type="ARBA" id="ARBA00022771"/>
    </source>
</evidence>
<evidence type="ECO:0000256" key="12">
    <source>
        <dbReference type="ARBA" id="ARBA00022946"/>
    </source>
</evidence>
<evidence type="ECO:0000256" key="10">
    <source>
        <dbReference type="ARBA" id="ARBA00022777"/>
    </source>
</evidence>